<dbReference type="FunFam" id="2.70.150.10:FF:000020">
    <property type="entry name" value="Copper-exporting P-type ATPase A"/>
    <property type="match status" value="1"/>
</dbReference>
<organism evidence="13 14">
    <name type="scientific">Porphyromonas crevioricanis</name>
    <dbReference type="NCBI Taxonomy" id="393921"/>
    <lineage>
        <taxon>Bacteria</taxon>
        <taxon>Pseudomonadati</taxon>
        <taxon>Bacteroidota</taxon>
        <taxon>Bacteroidia</taxon>
        <taxon>Bacteroidales</taxon>
        <taxon>Porphyromonadaceae</taxon>
        <taxon>Porphyromonas</taxon>
    </lineage>
</organism>
<dbReference type="KEGG" id="pcre:NCTC12858_00841"/>
<keyword evidence="8" id="KW-1278">Translocase</keyword>
<feature type="transmembrane region" description="Helical" evidence="11">
    <location>
        <begin position="688"/>
        <end position="710"/>
    </location>
</feature>
<dbReference type="InterPro" id="IPR027256">
    <property type="entry name" value="P-typ_ATPase_IB"/>
</dbReference>
<evidence type="ECO:0000256" key="3">
    <source>
        <dbReference type="ARBA" id="ARBA00022475"/>
    </source>
</evidence>
<dbReference type="PROSITE" id="PS01047">
    <property type="entry name" value="HMA_1"/>
    <property type="match status" value="1"/>
</dbReference>
<feature type="domain" description="HMA" evidence="12">
    <location>
        <begin position="10"/>
        <end position="77"/>
    </location>
</feature>
<dbReference type="EMBL" id="LS483447">
    <property type="protein sequence ID" value="SQH73003.1"/>
    <property type="molecule type" value="Genomic_DNA"/>
</dbReference>
<dbReference type="InterPro" id="IPR018303">
    <property type="entry name" value="ATPase_P-typ_P_site"/>
</dbReference>
<dbReference type="Pfam" id="PF00122">
    <property type="entry name" value="E1-E2_ATPase"/>
    <property type="match status" value="1"/>
</dbReference>
<dbReference type="PROSITE" id="PS00154">
    <property type="entry name" value="ATPASE_E1_E2"/>
    <property type="match status" value="1"/>
</dbReference>
<evidence type="ECO:0000256" key="6">
    <source>
        <dbReference type="ARBA" id="ARBA00022741"/>
    </source>
</evidence>
<dbReference type="InterPro" id="IPR044492">
    <property type="entry name" value="P_typ_ATPase_HD_dom"/>
</dbReference>
<dbReference type="InterPro" id="IPR001757">
    <property type="entry name" value="P_typ_ATPase"/>
</dbReference>
<dbReference type="GO" id="GO:0055070">
    <property type="term" value="P:copper ion homeostasis"/>
    <property type="evidence" value="ECO:0007669"/>
    <property type="project" value="TreeGrafter"/>
</dbReference>
<dbReference type="InterPro" id="IPR023298">
    <property type="entry name" value="ATPase_P-typ_TM_dom_sf"/>
</dbReference>
<evidence type="ECO:0000256" key="4">
    <source>
        <dbReference type="ARBA" id="ARBA00022692"/>
    </source>
</evidence>
<dbReference type="PANTHER" id="PTHR43520">
    <property type="entry name" value="ATP7, ISOFORM B"/>
    <property type="match status" value="1"/>
</dbReference>
<dbReference type="NCBIfam" id="TIGR01525">
    <property type="entry name" value="ATPase-IB_hvy"/>
    <property type="match status" value="1"/>
</dbReference>
<evidence type="ECO:0000256" key="10">
    <source>
        <dbReference type="ARBA" id="ARBA00023136"/>
    </source>
</evidence>
<dbReference type="eggNOG" id="COG2217">
    <property type="taxonomic scope" value="Bacteria"/>
</dbReference>
<evidence type="ECO:0000313" key="13">
    <source>
        <dbReference type="EMBL" id="SQH73003.1"/>
    </source>
</evidence>
<dbReference type="SUPFAM" id="SSF81665">
    <property type="entry name" value="Calcium ATPase, transmembrane domain M"/>
    <property type="match status" value="1"/>
</dbReference>
<evidence type="ECO:0000256" key="5">
    <source>
        <dbReference type="ARBA" id="ARBA00022723"/>
    </source>
</evidence>
<dbReference type="SUPFAM" id="SSF56784">
    <property type="entry name" value="HAD-like"/>
    <property type="match status" value="1"/>
</dbReference>
<dbReference type="STRING" id="393921.HQ45_00385"/>
<dbReference type="GO" id="GO:0043682">
    <property type="term" value="F:P-type divalent copper transporter activity"/>
    <property type="evidence" value="ECO:0007669"/>
    <property type="project" value="TreeGrafter"/>
</dbReference>
<dbReference type="GO" id="GO:0005507">
    <property type="term" value="F:copper ion binding"/>
    <property type="evidence" value="ECO:0007669"/>
    <property type="project" value="TreeGrafter"/>
</dbReference>
<feature type="transmembrane region" description="Helical" evidence="11">
    <location>
        <begin position="158"/>
        <end position="177"/>
    </location>
</feature>
<dbReference type="PANTHER" id="PTHR43520:SF8">
    <property type="entry name" value="P-TYPE CU(+) TRANSPORTER"/>
    <property type="match status" value="1"/>
</dbReference>
<comment type="subcellular location">
    <subcellularLocation>
        <location evidence="1">Cell membrane</location>
        <topology evidence="1">Multi-pass membrane protein</topology>
    </subcellularLocation>
</comment>
<dbReference type="InterPro" id="IPR008250">
    <property type="entry name" value="ATPase_P-typ_transduc_dom_A_sf"/>
</dbReference>
<comment type="similarity">
    <text evidence="2 11">Belongs to the cation transport ATPase (P-type) (TC 3.A.3) family. Type IB subfamily.</text>
</comment>
<dbReference type="Pfam" id="PF00702">
    <property type="entry name" value="Hydrolase"/>
    <property type="match status" value="1"/>
</dbReference>
<dbReference type="SFLD" id="SFLDS00003">
    <property type="entry name" value="Haloacid_Dehalogenase"/>
    <property type="match status" value="1"/>
</dbReference>
<keyword evidence="3 11" id="KW-1003">Cell membrane</keyword>
<dbReference type="Gene3D" id="3.40.1110.10">
    <property type="entry name" value="Calcium-transporting ATPase, cytoplasmic domain N"/>
    <property type="match status" value="1"/>
</dbReference>
<keyword evidence="9 11" id="KW-1133">Transmembrane helix</keyword>
<dbReference type="GO" id="GO:0016887">
    <property type="term" value="F:ATP hydrolysis activity"/>
    <property type="evidence" value="ECO:0007669"/>
    <property type="project" value="InterPro"/>
</dbReference>
<feature type="transmembrane region" description="Helical" evidence="11">
    <location>
        <begin position="716"/>
        <end position="735"/>
    </location>
</feature>
<dbReference type="EC" id="3.6.3.-" evidence="13"/>
<keyword evidence="4 11" id="KW-0812">Transmembrane</keyword>
<evidence type="ECO:0000256" key="8">
    <source>
        <dbReference type="ARBA" id="ARBA00022967"/>
    </source>
</evidence>
<feature type="transmembrane region" description="Helical" evidence="11">
    <location>
        <begin position="126"/>
        <end position="146"/>
    </location>
</feature>
<evidence type="ECO:0000256" key="7">
    <source>
        <dbReference type="ARBA" id="ARBA00022840"/>
    </source>
</evidence>
<evidence type="ECO:0000256" key="11">
    <source>
        <dbReference type="RuleBase" id="RU362081"/>
    </source>
</evidence>
<dbReference type="Pfam" id="PF00403">
    <property type="entry name" value="HMA"/>
    <property type="match status" value="1"/>
</dbReference>
<feature type="transmembrane region" description="Helical" evidence="11">
    <location>
        <begin position="372"/>
        <end position="405"/>
    </location>
</feature>
<dbReference type="RefSeq" id="WP_023937516.1">
    <property type="nucleotide sequence ID" value="NZ_FUXH01000007.1"/>
</dbReference>
<dbReference type="SFLD" id="SFLDG00002">
    <property type="entry name" value="C1.7:_P-type_atpase_like"/>
    <property type="match status" value="1"/>
</dbReference>
<feature type="transmembrane region" description="Helical" evidence="11">
    <location>
        <begin position="98"/>
        <end position="120"/>
    </location>
</feature>
<dbReference type="InterPro" id="IPR036412">
    <property type="entry name" value="HAD-like_sf"/>
</dbReference>
<dbReference type="PRINTS" id="PR00943">
    <property type="entry name" value="CUATPASE"/>
</dbReference>
<keyword evidence="6 11" id="KW-0547">Nucleotide-binding</keyword>
<dbReference type="SUPFAM" id="SSF81653">
    <property type="entry name" value="Calcium ATPase, transduction domain A"/>
    <property type="match status" value="1"/>
</dbReference>
<dbReference type="InterPro" id="IPR017969">
    <property type="entry name" value="Heavy-metal-associated_CS"/>
</dbReference>
<dbReference type="PROSITE" id="PS50846">
    <property type="entry name" value="HMA_2"/>
    <property type="match status" value="1"/>
</dbReference>
<dbReference type="OrthoDB" id="9770315at2"/>
<dbReference type="Gene3D" id="3.30.70.100">
    <property type="match status" value="1"/>
</dbReference>
<dbReference type="InterPro" id="IPR023214">
    <property type="entry name" value="HAD_sf"/>
</dbReference>
<evidence type="ECO:0000256" key="2">
    <source>
        <dbReference type="ARBA" id="ARBA00006024"/>
    </source>
</evidence>
<keyword evidence="13" id="KW-0378">Hydrolase</keyword>
<dbReference type="Proteomes" id="UP000249300">
    <property type="component" value="Chromosome 1"/>
</dbReference>
<dbReference type="GO" id="GO:0060003">
    <property type="term" value="P:copper ion export"/>
    <property type="evidence" value="ECO:0007669"/>
    <property type="project" value="UniProtKB-ARBA"/>
</dbReference>
<protein>
    <submittedName>
        <fullName evidence="13">Copper-exporting P-type ATPase A</fullName>
        <ecNumber evidence="13">3.6.3.-</ecNumber>
    </submittedName>
</protein>
<evidence type="ECO:0000259" key="12">
    <source>
        <dbReference type="PROSITE" id="PS50846"/>
    </source>
</evidence>
<evidence type="ECO:0000256" key="1">
    <source>
        <dbReference type="ARBA" id="ARBA00004651"/>
    </source>
</evidence>
<feature type="transmembrane region" description="Helical" evidence="11">
    <location>
        <begin position="189"/>
        <end position="209"/>
    </location>
</feature>
<evidence type="ECO:0000313" key="14">
    <source>
        <dbReference type="Proteomes" id="UP000249300"/>
    </source>
</evidence>
<dbReference type="CDD" id="cd02094">
    <property type="entry name" value="P-type_ATPase_Cu-like"/>
    <property type="match status" value="1"/>
</dbReference>
<keyword evidence="7 11" id="KW-0067">ATP-binding</keyword>
<dbReference type="InterPro" id="IPR006121">
    <property type="entry name" value="HMA_dom"/>
</dbReference>
<dbReference type="InterPro" id="IPR036163">
    <property type="entry name" value="HMA_dom_sf"/>
</dbReference>
<dbReference type="Gene3D" id="2.70.150.10">
    <property type="entry name" value="Calcium-transporting ATPase, cytoplasmic transduction domain A"/>
    <property type="match status" value="1"/>
</dbReference>
<name>A0A0A2FJL2_9PORP</name>
<dbReference type="NCBIfam" id="TIGR01494">
    <property type="entry name" value="ATPase_P-type"/>
    <property type="match status" value="2"/>
</dbReference>
<dbReference type="GO" id="GO:0005886">
    <property type="term" value="C:plasma membrane"/>
    <property type="evidence" value="ECO:0007669"/>
    <property type="project" value="UniProtKB-SubCell"/>
</dbReference>
<accession>A0A0A2FJL2</accession>
<reference evidence="13 14" key="1">
    <citation type="submission" date="2018-06" db="EMBL/GenBank/DDBJ databases">
        <authorList>
            <consortium name="Pathogen Informatics"/>
            <person name="Doyle S."/>
        </authorList>
    </citation>
    <scope>NUCLEOTIDE SEQUENCE [LARGE SCALE GENOMIC DNA]</scope>
    <source>
        <strain evidence="13 14">NCTC12858</strain>
    </source>
</reference>
<dbReference type="InterPro" id="IPR023299">
    <property type="entry name" value="ATPase_P-typ_cyto_dom_N"/>
</dbReference>
<gene>
    <name evidence="13" type="primary">copA</name>
    <name evidence="13" type="ORF">NCTC12858_00841</name>
</gene>
<dbReference type="SUPFAM" id="SSF55008">
    <property type="entry name" value="HMA, heavy metal-associated domain"/>
    <property type="match status" value="1"/>
</dbReference>
<evidence type="ECO:0000256" key="9">
    <source>
        <dbReference type="ARBA" id="ARBA00022989"/>
    </source>
</evidence>
<dbReference type="PRINTS" id="PR00119">
    <property type="entry name" value="CATATPASE"/>
</dbReference>
<feature type="transmembrane region" description="Helical" evidence="11">
    <location>
        <begin position="345"/>
        <end position="366"/>
    </location>
</feature>
<proteinExistence type="inferred from homology"/>
<dbReference type="AlphaFoldDB" id="A0A0A2FJL2"/>
<dbReference type="CDD" id="cd00371">
    <property type="entry name" value="HMA"/>
    <property type="match status" value="1"/>
</dbReference>
<keyword evidence="5 11" id="KW-0479">Metal-binding</keyword>
<dbReference type="Gene3D" id="3.40.50.1000">
    <property type="entry name" value="HAD superfamily/HAD-like"/>
    <property type="match status" value="1"/>
</dbReference>
<dbReference type="GO" id="GO:0005524">
    <property type="term" value="F:ATP binding"/>
    <property type="evidence" value="ECO:0007669"/>
    <property type="project" value="UniProtKB-UniRule"/>
</dbReference>
<keyword evidence="14" id="KW-1185">Reference proteome</keyword>
<dbReference type="SFLD" id="SFLDF00027">
    <property type="entry name" value="p-type_atpase"/>
    <property type="match status" value="1"/>
</dbReference>
<sequence>MNTHTKSHPIYKHYPVLGMHCAGCAHNVEQTVAKLPGVCESKVDFAAAMLHLQLEKESVLTDNDIRKAIRAIGFDLIIADEDEELMRKQEAAQKRERICLGIDLSIAWVGLLCSMLYMWIKGHEGTPGLVLAISLLVYLISGRRYIFSAIKQLRHAVFSMDTLIFFSTTASIIYAMVRLWLPGLQHTDAAIHLDGSTMILAFVLTGKWLETRATGKSRSAIRALMNLRPRTARRVQDNGEEQEVAVSQIRRGDLLRVLPGSEVPVDGEVVEGISSVDEQMITGEAVPAEKLAGSRVYAGTVNGPTADLLIRAELMGSDTILGGIIRTVREAEASKAPSMRLADKVIAVFVPVVLAIAVVTFLAWIFVGGTQIWSSALLSAIAVLVIACPCALGLATPTAVAVAVGKAAEEQILLRSAEALEELDKIDTFVFDKTGTLTIGRPTVRQESWFSEDPESDKLRALLYAIEQRSSHPLASALAQHLRNNRMGQLLPELGTLPAPIQEPGRGVSFVYRDKLYRIGSVDYCSELIEQPAPEMAMQGSQIYFARENEWLAAFVLSDLIPQSNIEAIAKLQELGKQVVLLSGDRQTEAERVAQLLSISEVKGELLPEDKLSYIAQLQEKGRKVAMVGDGINDTEAMSRANIGIAMGGGSDIAKEVAQITLMRQDLNLVVRAMEISGQSKRIIRQNLFWAMIYNVISIPIAAGLLYPVLHTVLKPGVAAAAMACSSVIVVMNSLRLRRL</sequence>
<keyword evidence="10 11" id="KW-0472">Membrane</keyword>
<dbReference type="InterPro" id="IPR059000">
    <property type="entry name" value="ATPase_P-type_domA"/>
</dbReference>